<dbReference type="InterPro" id="IPR037294">
    <property type="entry name" value="ABC_BtuC-like"/>
</dbReference>
<dbReference type="Gene3D" id="1.10.3470.10">
    <property type="entry name" value="ABC transporter involved in vitamin B12 uptake, BtuC"/>
    <property type="match status" value="1"/>
</dbReference>
<comment type="subcellular location">
    <subcellularLocation>
        <location evidence="1">Cell membrane</location>
        <topology evidence="1">Multi-pass membrane protein</topology>
    </subcellularLocation>
</comment>
<proteinExistence type="inferred from homology"/>
<organism evidence="9 10">
    <name type="scientific">Microbacterium mangrovi</name>
    <dbReference type="NCBI Taxonomy" id="1348253"/>
    <lineage>
        <taxon>Bacteria</taxon>
        <taxon>Bacillati</taxon>
        <taxon>Actinomycetota</taxon>
        <taxon>Actinomycetes</taxon>
        <taxon>Micrococcales</taxon>
        <taxon>Microbacteriaceae</taxon>
        <taxon>Microbacterium</taxon>
    </lineage>
</organism>
<dbReference type="Pfam" id="PF01032">
    <property type="entry name" value="FecCD"/>
    <property type="match status" value="1"/>
</dbReference>
<dbReference type="Proteomes" id="UP000031030">
    <property type="component" value="Unassembled WGS sequence"/>
</dbReference>
<evidence type="ECO:0000256" key="2">
    <source>
        <dbReference type="ARBA" id="ARBA00007935"/>
    </source>
</evidence>
<feature type="transmembrane region" description="Helical" evidence="8">
    <location>
        <begin position="110"/>
        <end position="129"/>
    </location>
</feature>
<dbReference type="InterPro" id="IPR000522">
    <property type="entry name" value="ABC_transptr_permease_BtuC"/>
</dbReference>
<evidence type="ECO:0000256" key="5">
    <source>
        <dbReference type="ARBA" id="ARBA00022692"/>
    </source>
</evidence>
<dbReference type="STRING" id="1348253.LK09_13465"/>
<evidence type="ECO:0000256" key="3">
    <source>
        <dbReference type="ARBA" id="ARBA00022448"/>
    </source>
</evidence>
<dbReference type="PANTHER" id="PTHR30472">
    <property type="entry name" value="FERRIC ENTEROBACTIN TRANSPORT SYSTEM PERMEASE PROTEIN"/>
    <property type="match status" value="1"/>
</dbReference>
<keyword evidence="6 8" id="KW-1133">Transmembrane helix</keyword>
<feature type="transmembrane region" description="Helical" evidence="8">
    <location>
        <begin position="230"/>
        <end position="256"/>
    </location>
</feature>
<feature type="transmembrane region" description="Helical" evidence="8">
    <location>
        <begin position="186"/>
        <end position="210"/>
    </location>
</feature>
<accession>A0A0B2A595</accession>
<name>A0A0B2A595_9MICO</name>
<evidence type="ECO:0000256" key="6">
    <source>
        <dbReference type="ARBA" id="ARBA00022989"/>
    </source>
</evidence>
<feature type="transmembrane region" description="Helical" evidence="8">
    <location>
        <begin position="301"/>
        <end position="318"/>
    </location>
</feature>
<sequence>MLAASILLALGAIGLSLAVGARAVPLADVWHALAHPDLSAPDDIVVLTQRLPRTVIGLLAGAALGVAGAVMQGLTRNPLADPGLLGVNSGASVAVLAAISVWGITSPAGFIWFAFGGAAAAAAVVFWIGSAGTQGASPARLALTGAAVTAGLTSVSMLILTTQQAAFNAYRFWSVGSLTGRDLSTALPLAPVIAVGIVIALAFAGGLNLLAMGDQTARGLGHNVQRTRVVAVIAIVILCGSATAIAGPLVFVGLVVPHVARALAGTDYRWIVAVSAPLGAALLLTADTLGRIIAPPGEVEAGLVVAFIGAPMLIALVLRRRAVAL</sequence>
<keyword evidence="5 8" id="KW-0812">Transmembrane</keyword>
<evidence type="ECO:0000313" key="9">
    <source>
        <dbReference type="EMBL" id="KHK96949.1"/>
    </source>
</evidence>
<dbReference type="AlphaFoldDB" id="A0A0B2A595"/>
<feature type="transmembrane region" description="Helical" evidence="8">
    <location>
        <begin position="83"/>
        <end position="104"/>
    </location>
</feature>
<evidence type="ECO:0000256" key="7">
    <source>
        <dbReference type="ARBA" id="ARBA00023136"/>
    </source>
</evidence>
<keyword evidence="3" id="KW-0813">Transport</keyword>
<dbReference type="GO" id="GO:0022857">
    <property type="term" value="F:transmembrane transporter activity"/>
    <property type="evidence" value="ECO:0007669"/>
    <property type="project" value="InterPro"/>
</dbReference>
<dbReference type="EMBL" id="JTDK01000012">
    <property type="protein sequence ID" value="KHK96949.1"/>
    <property type="molecule type" value="Genomic_DNA"/>
</dbReference>
<evidence type="ECO:0000256" key="4">
    <source>
        <dbReference type="ARBA" id="ARBA00022475"/>
    </source>
</evidence>
<feature type="transmembrane region" description="Helical" evidence="8">
    <location>
        <begin position="141"/>
        <end position="166"/>
    </location>
</feature>
<evidence type="ECO:0000313" key="10">
    <source>
        <dbReference type="Proteomes" id="UP000031030"/>
    </source>
</evidence>
<comment type="caution">
    <text evidence="9">The sequence shown here is derived from an EMBL/GenBank/DDBJ whole genome shotgun (WGS) entry which is preliminary data.</text>
</comment>
<dbReference type="SUPFAM" id="SSF81345">
    <property type="entry name" value="ABC transporter involved in vitamin B12 uptake, BtuC"/>
    <property type="match status" value="1"/>
</dbReference>
<dbReference type="GO" id="GO:0005886">
    <property type="term" value="C:plasma membrane"/>
    <property type="evidence" value="ECO:0007669"/>
    <property type="project" value="UniProtKB-SubCell"/>
</dbReference>
<reference evidence="9 10" key="1">
    <citation type="submission" date="2014-11" db="EMBL/GenBank/DDBJ databases">
        <title>Genome sequence of Microbacterium mangrovi MUSC 115(T).</title>
        <authorList>
            <person name="Lee L.-H."/>
        </authorList>
    </citation>
    <scope>NUCLEOTIDE SEQUENCE [LARGE SCALE GENOMIC DNA]</scope>
    <source>
        <strain evidence="9 10">MUSC 115</strain>
    </source>
</reference>
<evidence type="ECO:0000256" key="1">
    <source>
        <dbReference type="ARBA" id="ARBA00004651"/>
    </source>
</evidence>
<dbReference type="PANTHER" id="PTHR30472:SF1">
    <property type="entry name" value="FE(3+) DICITRATE TRANSPORT SYSTEM PERMEASE PROTEIN FECC-RELATED"/>
    <property type="match status" value="1"/>
</dbReference>
<dbReference type="OrthoDB" id="9782305at2"/>
<dbReference type="CDD" id="cd06550">
    <property type="entry name" value="TM_ABC_iron-siderophores_like"/>
    <property type="match status" value="1"/>
</dbReference>
<gene>
    <name evidence="9" type="ORF">LK09_13465</name>
</gene>
<keyword evidence="7 8" id="KW-0472">Membrane</keyword>
<evidence type="ECO:0000256" key="8">
    <source>
        <dbReference type="SAM" id="Phobius"/>
    </source>
</evidence>
<keyword evidence="4" id="KW-1003">Cell membrane</keyword>
<dbReference type="GO" id="GO:0033214">
    <property type="term" value="P:siderophore-iron import into cell"/>
    <property type="evidence" value="ECO:0007669"/>
    <property type="project" value="TreeGrafter"/>
</dbReference>
<feature type="transmembrane region" description="Helical" evidence="8">
    <location>
        <begin position="51"/>
        <end position="71"/>
    </location>
</feature>
<keyword evidence="10" id="KW-1185">Reference proteome</keyword>
<protein>
    <submittedName>
        <fullName evidence="9">Iron ABC transporter permease</fullName>
    </submittedName>
</protein>
<comment type="similarity">
    <text evidence="2">Belongs to the binding-protein-dependent transport system permease family. FecCD subfamily.</text>
</comment>
<dbReference type="FunFam" id="1.10.3470.10:FF:000001">
    <property type="entry name" value="Vitamin B12 ABC transporter permease BtuC"/>
    <property type="match status" value="1"/>
</dbReference>